<accession>A0A516RIF8</accession>
<dbReference type="EMBL" id="CP040916">
    <property type="protein sequence ID" value="QDQ15448.1"/>
    <property type="molecule type" value="Genomic_DNA"/>
</dbReference>
<sequence>MQLGEAEKQRRMKDVGYSFNTPIQLRDALPRKADIINEPRVVSDVACKRKTDHLNLVDEDRAQAQREVVADNGRLLAEWTSVRRQKRTAERGLNA</sequence>
<dbReference type="RefSeq" id="WP_144322652.1">
    <property type="nucleotide sequence ID" value="NZ_CP040916.1"/>
</dbReference>
<name>A0A516RIF8_STRST</name>
<dbReference type="AlphaFoldDB" id="A0A516RIF8"/>
<organism evidence="1 2">
    <name type="scientific">Streptomyces spectabilis</name>
    <dbReference type="NCBI Taxonomy" id="68270"/>
    <lineage>
        <taxon>Bacteria</taxon>
        <taxon>Bacillati</taxon>
        <taxon>Actinomycetota</taxon>
        <taxon>Actinomycetes</taxon>
        <taxon>Kitasatosporales</taxon>
        <taxon>Streptomycetaceae</taxon>
        <taxon>Streptomyces</taxon>
    </lineage>
</organism>
<evidence type="ECO:0000313" key="2">
    <source>
        <dbReference type="Proteomes" id="UP000316806"/>
    </source>
</evidence>
<protein>
    <submittedName>
        <fullName evidence="1">Uncharacterized protein</fullName>
    </submittedName>
</protein>
<reference evidence="1 2" key="1">
    <citation type="journal article" date="2019" name="J. Ind. Microbiol. Biotechnol.">
        <title>The complete genomic sequence of Streptomyces spectabilis NRRL-2792 and identification of secondary metabolite biosynthetic gene clusters.</title>
        <authorList>
            <person name="Sinha A."/>
            <person name="Phillips-Salemka S."/>
            <person name="Niraula T.A."/>
            <person name="Short K.A."/>
            <person name="Niraula N.P."/>
        </authorList>
    </citation>
    <scope>NUCLEOTIDE SEQUENCE [LARGE SCALE GENOMIC DNA]</scope>
    <source>
        <strain evidence="1 2">NRRL 2792</strain>
    </source>
</reference>
<evidence type="ECO:0000313" key="1">
    <source>
        <dbReference type="EMBL" id="QDQ15448.1"/>
    </source>
</evidence>
<gene>
    <name evidence="1" type="ORF">FH965_36835</name>
</gene>
<proteinExistence type="predicted"/>
<dbReference type="Proteomes" id="UP000316806">
    <property type="component" value="Chromosome"/>
</dbReference>